<evidence type="ECO:0000313" key="2">
    <source>
        <dbReference type="EMBL" id="GMS85164.1"/>
    </source>
</evidence>
<evidence type="ECO:0000259" key="1">
    <source>
        <dbReference type="PROSITE" id="PS50097"/>
    </source>
</evidence>
<dbReference type="Pfam" id="PF00651">
    <property type="entry name" value="BTB"/>
    <property type="match status" value="1"/>
</dbReference>
<reference evidence="2" key="1">
    <citation type="submission" date="2023-10" db="EMBL/GenBank/DDBJ databases">
        <title>Genome assembly of Pristionchus species.</title>
        <authorList>
            <person name="Yoshida K."/>
            <person name="Sommer R.J."/>
        </authorList>
    </citation>
    <scope>NUCLEOTIDE SEQUENCE</scope>
    <source>
        <strain evidence="2">RS0144</strain>
    </source>
</reference>
<dbReference type="EMBL" id="BTSX01000002">
    <property type="protein sequence ID" value="GMS85164.1"/>
    <property type="molecule type" value="Genomic_DNA"/>
</dbReference>
<accession>A0AAV5SY35</accession>
<dbReference type="Proteomes" id="UP001432027">
    <property type="component" value="Unassembled WGS sequence"/>
</dbReference>
<dbReference type="PANTHER" id="PTHR47022:SF1">
    <property type="entry name" value="BTB AND MATH DOMAIN-CONTAINING PROTEIN 36-RELATED"/>
    <property type="match status" value="1"/>
</dbReference>
<sequence>ERWEINNAAATLATRKAESRVFKEGGLEWVASVKSSIHHAESAKFALTCNNPRGGKWRCDAAIQFINPAIDGVGSKKHRVSFNEGNRAYFFSDGYMWLALNSLYWEFFRIDRVVIEFRINIISSEGIEHIQDIDLSKFSSPVESSNVTLVIEGKKLRVSKDYLAVRSPVFYAMLFANFAEKGKEEVEIKDVIYEEFVDLLHVIFTNAQIFTNSDRTVVHILKLADRFQLEILVDLSKKYLMESKRFDAVTKLLLADKYNIVSIRDQVLQPVPIISG</sequence>
<dbReference type="SUPFAM" id="SSF54695">
    <property type="entry name" value="POZ domain"/>
    <property type="match status" value="1"/>
</dbReference>
<gene>
    <name evidence="2" type="ORF">PENTCL1PPCAC_7339</name>
</gene>
<evidence type="ECO:0000313" key="3">
    <source>
        <dbReference type="Proteomes" id="UP001432027"/>
    </source>
</evidence>
<organism evidence="2 3">
    <name type="scientific">Pristionchus entomophagus</name>
    <dbReference type="NCBI Taxonomy" id="358040"/>
    <lineage>
        <taxon>Eukaryota</taxon>
        <taxon>Metazoa</taxon>
        <taxon>Ecdysozoa</taxon>
        <taxon>Nematoda</taxon>
        <taxon>Chromadorea</taxon>
        <taxon>Rhabditida</taxon>
        <taxon>Rhabditina</taxon>
        <taxon>Diplogasteromorpha</taxon>
        <taxon>Diplogasteroidea</taxon>
        <taxon>Neodiplogasteridae</taxon>
        <taxon>Pristionchus</taxon>
    </lineage>
</organism>
<comment type="caution">
    <text evidence="2">The sequence shown here is derived from an EMBL/GenBank/DDBJ whole genome shotgun (WGS) entry which is preliminary data.</text>
</comment>
<feature type="non-terminal residue" evidence="2">
    <location>
        <position position="1"/>
    </location>
</feature>
<dbReference type="PROSITE" id="PS50097">
    <property type="entry name" value="BTB"/>
    <property type="match status" value="1"/>
</dbReference>
<keyword evidence="3" id="KW-1185">Reference proteome</keyword>
<dbReference type="InterPro" id="IPR011333">
    <property type="entry name" value="SKP1/BTB/POZ_sf"/>
</dbReference>
<name>A0AAV5SY35_9BILA</name>
<dbReference type="InterPro" id="IPR000210">
    <property type="entry name" value="BTB/POZ_dom"/>
</dbReference>
<proteinExistence type="predicted"/>
<feature type="domain" description="BTB" evidence="1">
    <location>
        <begin position="145"/>
        <end position="212"/>
    </location>
</feature>
<dbReference type="AlphaFoldDB" id="A0AAV5SY35"/>
<protein>
    <recommendedName>
        <fullName evidence="1">BTB domain-containing protein</fullName>
    </recommendedName>
</protein>
<feature type="non-terminal residue" evidence="2">
    <location>
        <position position="276"/>
    </location>
</feature>
<dbReference type="SMART" id="SM00225">
    <property type="entry name" value="BTB"/>
    <property type="match status" value="1"/>
</dbReference>
<dbReference type="PANTHER" id="PTHR47022">
    <property type="entry name" value="BTB AND MATH DOMAIN-CONTAINING PROTEIN 36-RELATED"/>
    <property type="match status" value="1"/>
</dbReference>
<dbReference type="Gene3D" id="3.30.710.10">
    <property type="entry name" value="Potassium Channel Kv1.1, Chain A"/>
    <property type="match status" value="1"/>
</dbReference>